<evidence type="ECO:0000259" key="1">
    <source>
        <dbReference type="PROSITE" id="PS50106"/>
    </source>
</evidence>
<gene>
    <name evidence="2" type="ORF">KUTeg_003815</name>
</gene>
<proteinExistence type="predicted"/>
<dbReference type="EMBL" id="JARBDR010000214">
    <property type="protein sequence ID" value="KAJ8318724.1"/>
    <property type="molecule type" value="Genomic_DNA"/>
</dbReference>
<dbReference type="InterPro" id="IPR047138">
    <property type="entry name" value="RHPN1_2"/>
</dbReference>
<dbReference type="InterPro" id="IPR036034">
    <property type="entry name" value="PDZ_sf"/>
</dbReference>
<protein>
    <recommendedName>
        <fullName evidence="1">PDZ domain-containing protein</fullName>
    </recommendedName>
</protein>
<organism evidence="2 3">
    <name type="scientific">Tegillarca granosa</name>
    <name type="common">Malaysian cockle</name>
    <name type="synonym">Anadara granosa</name>
    <dbReference type="NCBI Taxonomy" id="220873"/>
    <lineage>
        <taxon>Eukaryota</taxon>
        <taxon>Metazoa</taxon>
        <taxon>Spiralia</taxon>
        <taxon>Lophotrochozoa</taxon>
        <taxon>Mollusca</taxon>
        <taxon>Bivalvia</taxon>
        <taxon>Autobranchia</taxon>
        <taxon>Pteriomorphia</taxon>
        <taxon>Arcoida</taxon>
        <taxon>Arcoidea</taxon>
        <taxon>Arcidae</taxon>
        <taxon>Tegillarca</taxon>
    </lineage>
</organism>
<dbReference type="PANTHER" id="PTHR23031">
    <property type="entry name" value="RHOPHILIN"/>
    <property type="match status" value="1"/>
</dbReference>
<dbReference type="Pfam" id="PF17820">
    <property type="entry name" value="PDZ_6"/>
    <property type="match status" value="1"/>
</dbReference>
<feature type="domain" description="PDZ" evidence="1">
    <location>
        <begin position="224"/>
        <end position="301"/>
    </location>
</feature>
<dbReference type="InterPro" id="IPR001478">
    <property type="entry name" value="PDZ"/>
</dbReference>
<reference evidence="2 3" key="1">
    <citation type="submission" date="2022-12" db="EMBL/GenBank/DDBJ databases">
        <title>Chromosome-level genome of Tegillarca granosa.</title>
        <authorList>
            <person name="Kim J."/>
        </authorList>
    </citation>
    <scope>NUCLEOTIDE SEQUENCE [LARGE SCALE GENOMIC DNA]</scope>
    <source>
        <strain evidence="2">Teg-2019</strain>
        <tissue evidence="2">Adductor muscle</tissue>
    </source>
</reference>
<sequence length="410" mass="45200">MPLLLRSTTKWPKRYGFDVVGDGPCYVTAVEKGSIAFNAGLLTGDQILELDEQDVTEMSADAIKSLAKHSRTQPPTLGVVSRLHQVELVGNRTSGIGFDVEGEYPVKVHNVEQASLAFQAGLRQGDIILEVNNRTVMTPDDMKPFLSGRLRRLTLSVVPIGRQSETGTLRKMNEILGDDYEKKMAVVSVLKQYAEDRDVDMLARALSVILKTSQQQKIIMQIRNVQVVREAGSFGFVIKGNNPVHIESLDPGGPAEKAGLQAGDFIIGLNGIDVRRCSHSHLVQLLQDSGTSPVLEILRSSDGTDQGLNGPSAKSVTSISSASSHISADWMSDQKPLVNYLLTSKERTQVRRAMRKYDSNRNIVDLYTALNNVLDTPSKKTLWAYIIAKLPQPHQEFCVNKINLPRQTLL</sequence>
<dbReference type="Proteomes" id="UP001217089">
    <property type="component" value="Unassembled WGS sequence"/>
</dbReference>
<feature type="domain" description="PDZ" evidence="1">
    <location>
        <begin position="2"/>
        <end position="70"/>
    </location>
</feature>
<comment type="caution">
    <text evidence="2">The sequence shown here is derived from an EMBL/GenBank/DDBJ whole genome shotgun (WGS) entry which is preliminary data.</text>
</comment>
<keyword evidence="3" id="KW-1185">Reference proteome</keyword>
<dbReference type="InterPro" id="IPR041489">
    <property type="entry name" value="PDZ_6"/>
</dbReference>
<feature type="domain" description="PDZ" evidence="1">
    <location>
        <begin position="85"/>
        <end position="161"/>
    </location>
</feature>
<dbReference type="SMART" id="SM00228">
    <property type="entry name" value="PDZ"/>
    <property type="match status" value="3"/>
</dbReference>
<dbReference type="CDD" id="cd00136">
    <property type="entry name" value="PDZ_canonical"/>
    <property type="match status" value="1"/>
</dbReference>
<dbReference type="SUPFAM" id="SSF50156">
    <property type="entry name" value="PDZ domain-like"/>
    <property type="match status" value="3"/>
</dbReference>
<dbReference type="PANTHER" id="PTHR23031:SF15">
    <property type="entry name" value="LD12055P"/>
    <property type="match status" value="1"/>
</dbReference>
<evidence type="ECO:0000313" key="2">
    <source>
        <dbReference type="EMBL" id="KAJ8318724.1"/>
    </source>
</evidence>
<name>A0ABQ9FN35_TEGGR</name>
<dbReference type="Gene3D" id="1.20.1160.20">
    <property type="match status" value="2"/>
</dbReference>
<dbReference type="Pfam" id="PF00595">
    <property type="entry name" value="PDZ"/>
    <property type="match status" value="2"/>
</dbReference>
<dbReference type="CDD" id="cd06744">
    <property type="entry name" value="PDZ2_L-delphilin-like"/>
    <property type="match status" value="1"/>
</dbReference>
<dbReference type="PROSITE" id="PS50106">
    <property type="entry name" value="PDZ"/>
    <property type="match status" value="3"/>
</dbReference>
<evidence type="ECO:0000313" key="3">
    <source>
        <dbReference type="Proteomes" id="UP001217089"/>
    </source>
</evidence>
<dbReference type="Gene3D" id="2.30.42.10">
    <property type="match status" value="3"/>
</dbReference>
<feature type="non-terminal residue" evidence="2">
    <location>
        <position position="410"/>
    </location>
</feature>
<accession>A0ABQ9FN35</accession>